<keyword evidence="6 7" id="KW-0472">Membrane</keyword>
<evidence type="ECO:0000256" key="2">
    <source>
        <dbReference type="ARBA" id="ARBA00022692"/>
    </source>
</evidence>
<keyword evidence="2 7" id="KW-0812">Transmembrane</keyword>
<evidence type="ECO:0000256" key="7">
    <source>
        <dbReference type="SAM" id="Phobius"/>
    </source>
</evidence>
<dbReference type="InterPro" id="IPR011527">
    <property type="entry name" value="ABC1_TM_dom"/>
</dbReference>
<evidence type="ECO:0000259" key="8">
    <source>
        <dbReference type="PROSITE" id="PS50893"/>
    </source>
</evidence>
<gene>
    <name evidence="10" type="ORF">NRP21_07865</name>
</gene>
<keyword evidence="3" id="KW-0547">Nucleotide-binding</keyword>
<dbReference type="InterPro" id="IPR017871">
    <property type="entry name" value="ABC_transporter-like_CS"/>
</dbReference>
<dbReference type="RefSeq" id="WP_257715633.1">
    <property type="nucleotide sequence ID" value="NZ_JANJOU010000004.1"/>
</dbReference>
<dbReference type="PANTHER" id="PTHR43394">
    <property type="entry name" value="ATP-DEPENDENT PERMEASE MDL1, MITOCHONDRIAL"/>
    <property type="match status" value="1"/>
</dbReference>
<sequence length="582" mass="62166">MSRLPALRIVLPLLRAHAGRVAGAVLAMATAAGLLLLLGQGLRHMVDQGFESIEALNRQALLLFGLVVLLAVSTATRFYLVSWLGERVGAALRRRVFSHALDLPPSFYEQRRTGDVLTLLTADTEILRGLVGAAVSQWLRALVTALGALAMLFFTSPRLTLVVVAVTPLIVLPLVLFGRRERRLSRVAQERVADLGAQAEETLNAMSTVQAQNHEAADLARFVERAEESVAASLARIRVRAGFMLSLILLGFGAITLALWVGGHSVLSGRLTGGELSAFVFYAVLLASSSTSLSELWSEVQRAAGAAERVGEFLAVTPEIRAPANPAPLPAPAPGRPVGRLAFENVRLLYPSRPERAALDGASLRVEPGETVAVVGPSGAGKSTLFQLALRFRDPDAGRVTLDGVDLRAADPAAIRARIALVPQDPVIFGTDVTENIRYGRPDATEAEIRAAARAADAEGFVDALPQGYATFLGEKGVRLSGGQRQRIAIARAVLRDPPLLLLDEATSALDAESEAAVQAALARLSRGRAVLVIAHRLATVRRADRILVMEEGRFVAEGTHDALVREDGLYARLARLQFAGM</sequence>
<dbReference type="PROSITE" id="PS00211">
    <property type="entry name" value="ABC_TRANSPORTER_1"/>
    <property type="match status" value="1"/>
</dbReference>
<dbReference type="CDD" id="cd18575">
    <property type="entry name" value="ABC_6TM_bac_exporter_ABCB8_10_like"/>
    <property type="match status" value="1"/>
</dbReference>
<reference evidence="10 11" key="1">
    <citation type="submission" date="2022-06" db="EMBL/GenBank/DDBJ databases">
        <title>Roseomonas CN29.</title>
        <authorList>
            <person name="Cheng Y."/>
            <person name="He X."/>
        </authorList>
    </citation>
    <scope>NUCLEOTIDE SEQUENCE [LARGE SCALE GENOMIC DNA]</scope>
    <source>
        <strain evidence="10 11">CN29</strain>
    </source>
</reference>
<evidence type="ECO:0000256" key="3">
    <source>
        <dbReference type="ARBA" id="ARBA00022741"/>
    </source>
</evidence>
<evidence type="ECO:0000313" key="11">
    <source>
        <dbReference type="Proteomes" id="UP001524642"/>
    </source>
</evidence>
<evidence type="ECO:0000313" key="10">
    <source>
        <dbReference type="EMBL" id="MCR0981962.1"/>
    </source>
</evidence>
<keyword evidence="11" id="KW-1185">Reference proteome</keyword>
<feature type="transmembrane region" description="Helical" evidence="7">
    <location>
        <begin position="161"/>
        <end position="178"/>
    </location>
</feature>
<feature type="transmembrane region" description="Helical" evidence="7">
    <location>
        <begin position="62"/>
        <end position="85"/>
    </location>
</feature>
<comment type="caution">
    <text evidence="10">The sequence shown here is derived from an EMBL/GenBank/DDBJ whole genome shotgun (WGS) entry which is preliminary data.</text>
</comment>
<dbReference type="SUPFAM" id="SSF52540">
    <property type="entry name" value="P-loop containing nucleoside triphosphate hydrolases"/>
    <property type="match status" value="1"/>
</dbReference>
<name>A0ABT1X467_9PROT</name>
<evidence type="ECO:0000256" key="4">
    <source>
        <dbReference type="ARBA" id="ARBA00022840"/>
    </source>
</evidence>
<comment type="subcellular location">
    <subcellularLocation>
        <location evidence="1">Cell membrane</location>
        <topology evidence="1">Multi-pass membrane protein</topology>
    </subcellularLocation>
</comment>
<dbReference type="Gene3D" id="1.20.1560.10">
    <property type="entry name" value="ABC transporter type 1, transmembrane domain"/>
    <property type="match status" value="1"/>
</dbReference>
<dbReference type="InterPro" id="IPR003593">
    <property type="entry name" value="AAA+_ATPase"/>
</dbReference>
<evidence type="ECO:0000256" key="5">
    <source>
        <dbReference type="ARBA" id="ARBA00022989"/>
    </source>
</evidence>
<feature type="transmembrane region" description="Helical" evidence="7">
    <location>
        <begin position="241"/>
        <end position="261"/>
    </location>
</feature>
<dbReference type="InterPro" id="IPR039421">
    <property type="entry name" value="Type_1_exporter"/>
</dbReference>
<dbReference type="PROSITE" id="PS50893">
    <property type="entry name" value="ABC_TRANSPORTER_2"/>
    <property type="match status" value="1"/>
</dbReference>
<feature type="domain" description="ABC transmembrane type-1" evidence="9">
    <location>
        <begin position="22"/>
        <end position="302"/>
    </location>
</feature>
<dbReference type="InterPro" id="IPR027417">
    <property type="entry name" value="P-loop_NTPase"/>
</dbReference>
<dbReference type="Gene3D" id="3.40.50.300">
    <property type="entry name" value="P-loop containing nucleotide triphosphate hydrolases"/>
    <property type="match status" value="1"/>
</dbReference>
<dbReference type="InterPro" id="IPR036640">
    <property type="entry name" value="ABC1_TM_sf"/>
</dbReference>
<evidence type="ECO:0000256" key="1">
    <source>
        <dbReference type="ARBA" id="ARBA00004651"/>
    </source>
</evidence>
<dbReference type="SMART" id="SM00382">
    <property type="entry name" value="AAA"/>
    <property type="match status" value="1"/>
</dbReference>
<proteinExistence type="predicted"/>
<accession>A0ABT1X467</accession>
<dbReference type="Pfam" id="PF00664">
    <property type="entry name" value="ABC_membrane"/>
    <property type="match status" value="1"/>
</dbReference>
<keyword evidence="5 7" id="KW-1133">Transmembrane helix</keyword>
<evidence type="ECO:0000259" key="9">
    <source>
        <dbReference type="PROSITE" id="PS50929"/>
    </source>
</evidence>
<keyword evidence="4" id="KW-0067">ATP-binding</keyword>
<dbReference type="PANTHER" id="PTHR43394:SF1">
    <property type="entry name" value="ATP-BINDING CASSETTE SUB-FAMILY B MEMBER 10, MITOCHONDRIAL"/>
    <property type="match status" value="1"/>
</dbReference>
<feature type="domain" description="ABC transporter" evidence="8">
    <location>
        <begin position="341"/>
        <end position="577"/>
    </location>
</feature>
<evidence type="ECO:0000256" key="6">
    <source>
        <dbReference type="ARBA" id="ARBA00023136"/>
    </source>
</evidence>
<protein>
    <submittedName>
        <fullName evidence="10">ABC transporter transmembrane domain-containing protein</fullName>
    </submittedName>
</protein>
<feature type="transmembrane region" description="Helical" evidence="7">
    <location>
        <begin position="138"/>
        <end position="155"/>
    </location>
</feature>
<organism evidence="10 11">
    <name type="scientific">Roseomonas populi</name>
    <dbReference type="NCBI Taxonomy" id="3121582"/>
    <lineage>
        <taxon>Bacteria</taxon>
        <taxon>Pseudomonadati</taxon>
        <taxon>Pseudomonadota</taxon>
        <taxon>Alphaproteobacteria</taxon>
        <taxon>Acetobacterales</taxon>
        <taxon>Roseomonadaceae</taxon>
        <taxon>Roseomonas</taxon>
    </lineage>
</organism>
<dbReference type="InterPro" id="IPR003439">
    <property type="entry name" value="ABC_transporter-like_ATP-bd"/>
</dbReference>
<dbReference type="SUPFAM" id="SSF90123">
    <property type="entry name" value="ABC transporter transmembrane region"/>
    <property type="match status" value="1"/>
</dbReference>
<dbReference type="EMBL" id="JANJOU010000004">
    <property type="protein sequence ID" value="MCR0981962.1"/>
    <property type="molecule type" value="Genomic_DNA"/>
</dbReference>
<feature type="transmembrane region" description="Helical" evidence="7">
    <location>
        <begin position="21"/>
        <end position="42"/>
    </location>
</feature>
<dbReference type="Proteomes" id="UP001524642">
    <property type="component" value="Unassembled WGS sequence"/>
</dbReference>
<dbReference type="PROSITE" id="PS50929">
    <property type="entry name" value="ABC_TM1F"/>
    <property type="match status" value="1"/>
</dbReference>
<dbReference type="Pfam" id="PF00005">
    <property type="entry name" value="ABC_tran"/>
    <property type="match status" value="1"/>
</dbReference>